<feature type="region of interest" description="Disordered" evidence="2">
    <location>
        <begin position="1"/>
        <end position="30"/>
    </location>
</feature>
<dbReference type="AlphaFoldDB" id="A0AAD5CW76"/>
<keyword evidence="4" id="KW-1185">Reference proteome</keyword>
<gene>
    <name evidence="3" type="ORF">M8C21_025901</name>
</gene>
<evidence type="ECO:0000256" key="1">
    <source>
        <dbReference type="SAM" id="Coils"/>
    </source>
</evidence>
<reference evidence="3" key="1">
    <citation type="submission" date="2022-06" db="EMBL/GenBank/DDBJ databases">
        <title>Uncovering the hologenomic basis of an extraordinary plant invasion.</title>
        <authorList>
            <person name="Bieker V.C."/>
            <person name="Martin M.D."/>
            <person name="Gilbert T."/>
            <person name="Hodgins K."/>
            <person name="Battlay P."/>
            <person name="Petersen B."/>
            <person name="Wilson J."/>
        </authorList>
    </citation>
    <scope>NUCLEOTIDE SEQUENCE</scope>
    <source>
        <strain evidence="3">AA19_3_7</strain>
        <tissue evidence="3">Leaf</tissue>
    </source>
</reference>
<organism evidence="3 4">
    <name type="scientific">Ambrosia artemisiifolia</name>
    <name type="common">Common ragweed</name>
    <dbReference type="NCBI Taxonomy" id="4212"/>
    <lineage>
        <taxon>Eukaryota</taxon>
        <taxon>Viridiplantae</taxon>
        <taxon>Streptophyta</taxon>
        <taxon>Embryophyta</taxon>
        <taxon>Tracheophyta</taxon>
        <taxon>Spermatophyta</taxon>
        <taxon>Magnoliopsida</taxon>
        <taxon>eudicotyledons</taxon>
        <taxon>Gunneridae</taxon>
        <taxon>Pentapetalae</taxon>
        <taxon>asterids</taxon>
        <taxon>campanulids</taxon>
        <taxon>Asterales</taxon>
        <taxon>Asteraceae</taxon>
        <taxon>Asteroideae</taxon>
        <taxon>Heliantheae alliance</taxon>
        <taxon>Heliantheae</taxon>
        <taxon>Ambrosia</taxon>
    </lineage>
</organism>
<evidence type="ECO:0000313" key="3">
    <source>
        <dbReference type="EMBL" id="KAI7747485.1"/>
    </source>
</evidence>
<feature type="non-terminal residue" evidence="3">
    <location>
        <position position="1"/>
    </location>
</feature>
<keyword evidence="1" id="KW-0175">Coiled coil</keyword>
<protein>
    <submittedName>
        <fullName evidence="3">Uncharacterized protein</fullName>
    </submittedName>
</protein>
<dbReference type="Proteomes" id="UP001206925">
    <property type="component" value="Unassembled WGS sequence"/>
</dbReference>
<evidence type="ECO:0000256" key="2">
    <source>
        <dbReference type="SAM" id="MobiDB-lite"/>
    </source>
</evidence>
<comment type="caution">
    <text evidence="3">The sequence shown here is derived from an EMBL/GenBank/DDBJ whole genome shotgun (WGS) entry which is preliminary data.</text>
</comment>
<feature type="coiled-coil region" evidence="1">
    <location>
        <begin position="42"/>
        <end position="94"/>
    </location>
</feature>
<proteinExistence type="predicted"/>
<name>A0AAD5CW76_AMBAR</name>
<evidence type="ECO:0000313" key="4">
    <source>
        <dbReference type="Proteomes" id="UP001206925"/>
    </source>
</evidence>
<sequence>LNPISKDLSTEESGSTSSSPDSSLTGNVERRQAGDCNHLQVVQVQEKKLLNLKELLSSTKAEFGDLQSQFQNDLKQMECQIEELTTAAQGYHKEIFEYTAGSDLHLDLIQKM</sequence>
<accession>A0AAD5CW76</accession>
<feature type="compositionally biased region" description="Low complexity" evidence="2">
    <location>
        <begin position="11"/>
        <end position="26"/>
    </location>
</feature>
<dbReference type="EMBL" id="JAMZMK010006748">
    <property type="protein sequence ID" value="KAI7747485.1"/>
    <property type="molecule type" value="Genomic_DNA"/>
</dbReference>